<keyword evidence="2" id="KW-1185">Reference proteome</keyword>
<dbReference type="EMBL" id="AKHW03007048">
    <property type="protein sequence ID" value="KYO17220.1"/>
    <property type="molecule type" value="Genomic_DNA"/>
</dbReference>
<sequence length="73" mass="8274">MVQETAQVEAQDWAEWECRAELLALEWEHLQLLRDQNAIQVWVVVAMDDDCCTLDTILVMAVLCVPVTGVSQT</sequence>
<evidence type="ECO:0000313" key="1">
    <source>
        <dbReference type="EMBL" id="KYO17220.1"/>
    </source>
</evidence>
<gene>
    <name evidence="1" type="ORF">Y1Q_0005143</name>
</gene>
<accession>A0A151LY92</accession>
<proteinExistence type="predicted"/>
<dbReference type="Proteomes" id="UP000050525">
    <property type="component" value="Unassembled WGS sequence"/>
</dbReference>
<organism evidence="1 2">
    <name type="scientific">Alligator mississippiensis</name>
    <name type="common">American alligator</name>
    <dbReference type="NCBI Taxonomy" id="8496"/>
    <lineage>
        <taxon>Eukaryota</taxon>
        <taxon>Metazoa</taxon>
        <taxon>Chordata</taxon>
        <taxon>Craniata</taxon>
        <taxon>Vertebrata</taxon>
        <taxon>Euteleostomi</taxon>
        <taxon>Archelosauria</taxon>
        <taxon>Archosauria</taxon>
        <taxon>Crocodylia</taxon>
        <taxon>Alligatoridae</taxon>
        <taxon>Alligatorinae</taxon>
        <taxon>Alligator</taxon>
    </lineage>
</organism>
<evidence type="ECO:0000313" key="2">
    <source>
        <dbReference type="Proteomes" id="UP000050525"/>
    </source>
</evidence>
<comment type="caution">
    <text evidence="1">The sequence shown here is derived from an EMBL/GenBank/DDBJ whole genome shotgun (WGS) entry which is preliminary data.</text>
</comment>
<name>A0A151LY92_ALLMI</name>
<protein>
    <submittedName>
        <fullName evidence="1">Uncharacterized protein</fullName>
    </submittedName>
</protein>
<reference evidence="1 2" key="1">
    <citation type="journal article" date="2012" name="Genome Biol.">
        <title>Sequencing three crocodilian genomes to illuminate the evolution of archosaurs and amniotes.</title>
        <authorList>
            <person name="St John J.A."/>
            <person name="Braun E.L."/>
            <person name="Isberg S.R."/>
            <person name="Miles L.G."/>
            <person name="Chong A.Y."/>
            <person name="Gongora J."/>
            <person name="Dalzell P."/>
            <person name="Moran C."/>
            <person name="Bed'hom B."/>
            <person name="Abzhanov A."/>
            <person name="Burgess S.C."/>
            <person name="Cooksey A.M."/>
            <person name="Castoe T.A."/>
            <person name="Crawford N.G."/>
            <person name="Densmore L.D."/>
            <person name="Drew J.C."/>
            <person name="Edwards S.V."/>
            <person name="Faircloth B.C."/>
            <person name="Fujita M.K."/>
            <person name="Greenwold M.J."/>
            <person name="Hoffmann F.G."/>
            <person name="Howard J.M."/>
            <person name="Iguchi T."/>
            <person name="Janes D.E."/>
            <person name="Khan S.Y."/>
            <person name="Kohno S."/>
            <person name="de Koning A.J."/>
            <person name="Lance S.L."/>
            <person name="McCarthy F.M."/>
            <person name="McCormack J.E."/>
            <person name="Merchant M.E."/>
            <person name="Peterson D.G."/>
            <person name="Pollock D.D."/>
            <person name="Pourmand N."/>
            <person name="Raney B.J."/>
            <person name="Roessler K.A."/>
            <person name="Sanford J.R."/>
            <person name="Sawyer R.H."/>
            <person name="Schmidt C.J."/>
            <person name="Triplett E.W."/>
            <person name="Tuberville T.D."/>
            <person name="Venegas-Anaya M."/>
            <person name="Howard J.T."/>
            <person name="Jarvis E.D."/>
            <person name="Guillette L.J.Jr."/>
            <person name="Glenn T.C."/>
            <person name="Green R.E."/>
            <person name="Ray D.A."/>
        </authorList>
    </citation>
    <scope>NUCLEOTIDE SEQUENCE [LARGE SCALE GENOMIC DNA]</scope>
    <source>
        <strain evidence="1">KSC_2009_1</strain>
    </source>
</reference>
<dbReference type="AlphaFoldDB" id="A0A151LY92"/>